<dbReference type="AlphaFoldDB" id="A0A4R8FVF6"/>
<evidence type="ECO:0000313" key="2">
    <source>
        <dbReference type="Proteomes" id="UP000294489"/>
    </source>
</evidence>
<sequence>MSEEFYCPTCSEKWNGAFNSADRCTTCGDPIRILRPFEAGRQFAADVERMAEVGDE</sequence>
<reference evidence="1 2" key="1">
    <citation type="submission" date="2019-03" db="EMBL/GenBank/DDBJ databases">
        <title>Freshwater and sediment microbial communities from various areas in North America, analyzing microbe dynamics in response to fracking.</title>
        <authorList>
            <person name="Lamendella R."/>
        </authorList>
    </citation>
    <scope>NUCLEOTIDE SEQUENCE [LARGE SCALE GENOMIC DNA]</scope>
    <source>
        <strain evidence="1 2">6_TX</strain>
    </source>
</reference>
<evidence type="ECO:0000313" key="1">
    <source>
        <dbReference type="EMBL" id="TDX30812.1"/>
    </source>
</evidence>
<organism evidence="1 2">
    <name type="scientific">Modicisalibacter xianhensis</name>
    <dbReference type="NCBI Taxonomy" id="442341"/>
    <lineage>
        <taxon>Bacteria</taxon>
        <taxon>Pseudomonadati</taxon>
        <taxon>Pseudomonadota</taxon>
        <taxon>Gammaproteobacteria</taxon>
        <taxon>Oceanospirillales</taxon>
        <taxon>Halomonadaceae</taxon>
        <taxon>Modicisalibacter</taxon>
    </lineage>
</organism>
<gene>
    <name evidence="1" type="ORF">DFO67_10467</name>
</gene>
<accession>A0A4R8FVF6</accession>
<name>A0A4R8FVF6_9GAMM</name>
<dbReference type="EMBL" id="SOEC01000004">
    <property type="protein sequence ID" value="TDX30812.1"/>
    <property type="molecule type" value="Genomic_DNA"/>
</dbReference>
<protein>
    <submittedName>
        <fullName evidence="1">Uncharacterized protein</fullName>
    </submittedName>
</protein>
<dbReference type="Proteomes" id="UP000294489">
    <property type="component" value="Unassembled WGS sequence"/>
</dbReference>
<proteinExistence type="predicted"/>
<dbReference type="RefSeq" id="WP_166671006.1">
    <property type="nucleotide sequence ID" value="NZ_SOEC01000004.1"/>
</dbReference>
<comment type="caution">
    <text evidence="1">The sequence shown here is derived from an EMBL/GenBank/DDBJ whole genome shotgun (WGS) entry which is preliminary data.</text>
</comment>